<dbReference type="PANTHER" id="PTHR46796:SF14">
    <property type="entry name" value="TRANSCRIPTIONAL REGULATORY PROTEIN"/>
    <property type="match status" value="1"/>
</dbReference>
<dbReference type="GO" id="GO:0003700">
    <property type="term" value="F:DNA-binding transcription factor activity"/>
    <property type="evidence" value="ECO:0007669"/>
    <property type="project" value="InterPro"/>
</dbReference>
<sequence length="293" mass="32731">MTFHPNMDSRIQGVTLLEDLCCRAWPGLIADVWSVDCAMDAAGQYVSRAPRLFVLLESSKDLTVRLQTASDAEEAHVMTAENPICFIPAELPVWSRITPAGRMRHLDLHLDSAALSERFGGRLDREALATADFHITDPRLLQLSRLIAEETINPSGLDDLYGESLVTSLITVLAKIQPADDAARGKLPPRHLRKVMDYIATNYARNIALKELADLVGLSPSYFSEAFKRSTGLPPHRWQMAKRVEEAKRMLKEKDMSPTEAAIAAGFSDQAHFTRVFRRFEGTTPAAWRRSKS</sequence>
<dbReference type="PANTHER" id="PTHR46796">
    <property type="entry name" value="HTH-TYPE TRANSCRIPTIONAL ACTIVATOR RHAS-RELATED"/>
    <property type="match status" value="1"/>
</dbReference>
<evidence type="ECO:0000256" key="2">
    <source>
        <dbReference type="ARBA" id="ARBA00023125"/>
    </source>
</evidence>
<name>A0A939ELB4_9HYPH</name>
<reference evidence="5" key="1">
    <citation type="submission" date="2021-03" db="EMBL/GenBank/DDBJ databases">
        <title>Roseibium sp. CAU 1637 isolated from Incheon.</title>
        <authorList>
            <person name="Kim W."/>
        </authorList>
    </citation>
    <scope>NUCLEOTIDE SEQUENCE</scope>
    <source>
        <strain evidence="5">CAU 1637</strain>
    </source>
</reference>
<dbReference type="InterPro" id="IPR018060">
    <property type="entry name" value="HTH_AraC"/>
</dbReference>
<evidence type="ECO:0000313" key="6">
    <source>
        <dbReference type="Proteomes" id="UP000664779"/>
    </source>
</evidence>
<evidence type="ECO:0000259" key="4">
    <source>
        <dbReference type="PROSITE" id="PS01124"/>
    </source>
</evidence>
<keyword evidence="6" id="KW-1185">Reference proteome</keyword>
<dbReference type="EMBL" id="JAFLNF010000002">
    <property type="protein sequence ID" value="MBO0344684.1"/>
    <property type="molecule type" value="Genomic_DNA"/>
</dbReference>
<feature type="domain" description="HTH araC/xylS-type" evidence="4">
    <location>
        <begin position="193"/>
        <end position="291"/>
    </location>
</feature>
<dbReference type="SMART" id="SM00342">
    <property type="entry name" value="HTH_ARAC"/>
    <property type="match status" value="1"/>
</dbReference>
<accession>A0A939ELB4</accession>
<evidence type="ECO:0000256" key="1">
    <source>
        <dbReference type="ARBA" id="ARBA00023015"/>
    </source>
</evidence>
<dbReference type="InterPro" id="IPR050204">
    <property type="entry name" value="AraC_XylS_family_regulators"/>
</dbReference>
<protein>
    <submittedName>
        <fullName evidence="5">Helix-turn-helix transcriptional regulator</fullName>
    </submittedName>
</protein>
<dbReference type="RefSeq" id="WP_206938819.1">
    <property type="nucleotide sequence ID" value="NZ_JAFLNF010000002.1"/>
</dbReference>
<dbReference type="Proteomes" id="UP000664779">
    <property type="component" value="Unassembled WGS sequence"/>
</dbReference>
<dbReference type="SUPFAM" id="SSF46689">
    <property type="entry name" value="Homeodomain-like"/>
    <property type="match status" value="2"/>
</dbReference>
<dbReference type="Gene3D" id="1.10.10.60">
    <property type="entry name" value="Homeodomain-like"/>
    <property type="match status" value="2"/>
</dbReference>
<keyword evidence="1" id="KW-0805">Transcription regulation</keyword>
<keyword evidence="2" id="KW-0238">DNA-binding</keyword>
<dbReference type="AlphaFoldDB" id="A0A939ELB4"/>
<evidence type="ECO:0000313" key="5">
    <source>
        <dbReference type="EMBL" id="MBO0344684.1"/>
    </source>
</evidence>
<organism evidence="5 6">
    <name type="scientific">Roseibium limicola</name>
    <dbReference type="NCBI Taxonomy" id="2816037"/>
    <lineage>
        <taxon>Bacteria</taxon>
        <taxon>Pseudomonadati</taxon>
        <taxon>Pseudomonadota</taxon>
        <taxon>Alphaproteobacteria</taxon>
        <taxon>Hyphomicrobiales</taxon>
        <taxon>Stappiaceae</taxon>
        <taxon>Roseibium</taxon>
    </lineage>
</organism>
<gene>
    <name evidence="5" type="ORF">J0X15_05595</name>
</gene>
<dbReference type="PROSITE" id="PS01124">
    <property type="entry name" value="HTH_ARAC_FAMILY_2"/>
    <property type="match status" value="1"/>
</dbReference>
<evidence type="ECO:0000256" key="3">
    <source>
        <dbReference type="ARBA" id="ARBA00023163"/>
    </source>
</evidence>
<dbReference type="Pfam" id="PF12833">
    <property type="entry name" value="HTH_18"/>
    <property type="match status" value="1"/>
</dbReference>
<proteinExistence type="predicted"/>
<keyword evidence="3" id="KW-0804">Transcription</keyword>
<comment type="caution">
    <text evidence="5">The sequence shown here is derived from an EMBL/GenBank/DDBJ whole genome shotgun (WGS) entry which is preliminary data.</text>
</comment>
<dbReference type="InterPro" id="IPR009057">
    <property type="entry name" value="Homeodomain-like_sf"/>
</dbReference>
<dbReference type="GO" id="GO:0043565">
    <property type="term" value="F:sequence-specific DNA binding"/>
    <property type="evidence" value="ECO:0007669"/>
    <property type="project" value="InterPro"/>
</dbReference>